<keyword evidence="2" id="KW-1185">Reference proteome</keyword>
<protein>
    <submittedName>
        <fullName evidence="1">Uncharacterized protein</fullName>
    </submittedName>
</protein>
<dbReference type="Proteomes" id="UP001218188">
    <property type="component" value="Unassembled WGS sequence"/>
</dbReference>
<gene>
    <name evidence="1" type="ORF">C8F04DRAFT_1193752</name>
</gene>
<accession>A0AAD6WTN2</accession>
<evidence type="ECO:0000313" key="2">
    <source>
        <dbReference type="Proteomes" id="UP001218188"/>
    </source>
</evidence>
<sequence length="224" mass="23505">MSNRAAEKSIETAKRPAFSLEHVQPCGRTEVGKSIELQNGQHITCHYRIDKQSRHFLGVQEVSNETFFGGGVPTTGTPPLHGVPSGVQVYFLGRTGGGKVTMVVPGVIGVDGAWGTQGSFGVQAINVGGAGGTQGSFGVQCFRWYWGYAAVVWGQVVGVDGAWGTQGLFGVQANDVGGAGGTQGSFGVQWYEWCTGYTRAFGVRVGGSGGVQGTPWSFRVQVII</sequence>
<dbReference type="AlphaFoldDB" id="A0AAD6WTN2"/>
<organism evidence="1 2">
    <name type="scientific">Mycena alexandri</name>
    <dbReference type="NCBI Taxonomy" id="1745969"/>
    <lineage>
        <taxon>Eukaryota</taxon>
        <taxon>Fungi</taxon>
        <taxon>Dikarya</taxon>
        <taxon>Basidiomycota</taxon>
        <taxon>Agaricomycotina</taxon>
        <taxon>Agaricomycetes</taxon>
        <taxon>Agaricomycetidae</taxon>
        <taxon>Agaricales</taxon>
        <taxon>Marasmiineae</taxon>
        <taxon>Mycenaceae</taxon>
        <taxon>Mycena</taxon>
    </lineage>
</organism>
<reference evidence="1" key="1">
    <citation type="submission" date="2023-03" db="EMBL/GenBank/DDBJ databases">
        <title>Massive genome expansion in bonnet fungi (Mycena s.s.) driven by repeated elements and novel gene families across ecological guilds.</title>
        <authorList>
            <consortium name="Lawrence Berkeley National Laboratory"/>
            <person name="Harder C.B."/>
            <person name="Miyauchi S."/>
            <person name="Viragh M."/>
            <person name="Kuo A."/>
            <person name="Thoen E."/>
            <person name="Andreopoulos B."/>
            <person name="Lu D."/>
            <person name="Skrede I."/>
            <person name="Drula E."/>
            <person name="Henrissat B."/>
            <person name="Morin E."/>
            <person name="Kohler A."/>
            <person name="Barry K."/>
            <person name="LaButti K."/>
            <person name="Morin E."/>
            <person name="Salamov A."/>
            <person name="Lipzen A."/>
            <person name="Mereny Z."/>
            <person name="Hegedus B."/>
            <person name="Baldrian P."/>
            <person name="Stursova M."/>
            <person name="Weitz H."/>
            <person name="Taylor A."/>
            <person name="Grigoriev I.V."/>
            <person name="Nagy L.G."/>
            <person name="Martin F."/>
            <person name="Kauserud H."/>
        </authorList>
    </citation>
    <scope>NUCLEOTIDE SEQUENCE</scope>
    <source>
        <strain evidence="1">CBHHK200</strain>
    </source>
</reference>
<name>A0AAD6WTN2_9AGAR</name>
<proteinExistence type="predicted"/>
<comment type="caution">
    <text evidence="1">The sequence shown here is derived from an EMBL/GenBank/DDBJ whole genome shotgun (WGS) entry which is preliminary data.</text>
</comment>
<evidence type="ECO:0000313" key="1">
    <source>
        <dbReference type="EMBL" id="KAJ7023091.1"/>
    </source>
</evidence>
<dbReference type="EMBL" id="JARJCM010000194">
    <property type="protein sequence ID" value="KAJ7023091.1"/>
    <property type="molecule type" value="Genomic_DNA"/>
</dbReference>